<dbReference type="EMBL" id="CP001867">
    <property type="protein sequence ID" value="ADB77405.1"/>
    <property type="molecule type" value="Genomic_DNA"/>
</dbReference>
<evidence type="ECO:0000313" key="2">
    <source>
        <dbReference type="EMBL" id="ADB77405.1"/>
    </source>
</evidence>
<feature type="domain" description="Actinobacteria/chloroflexi VLRF1 release factor" evidence="1">
    <location>
        <begin position="90"/>
        <end position="221"/>
    </location>
</feature>
<dbReference type="Pfam" id="PF18859">
    <property type="entry name" value="acVLRF1"/>
    <property type="match status" value="1"/>
</dbReference>
<dbReference type="InterPro" id="IPR040783">
    <property type="entry name" value="VLRF1"/>
</dbReference>
<dbReference type="Gene3D" id="3.30.420.60">
    <property type="entry name" value="eRF1 domain 2"/>
    <property type="match status" value="1"/>
</dbReference>
<dbReference type="OrthoDB" id="3728778at2"/>
<reference evidence="2 3" key="1">
    <citation type="journal article" date="2010" name="Stand. Genomic Sci.">
        <title>Complete genome sequence of Geodermatophilus obscurus type strain (G-20).</title>
        <authorList>
            <person name="Ivanova N."/>
            <person name="Sikorski J."/>
            <person name="Jando M."/>
            <person name="Munk C."/>
            <person name="Lapidus A."/>
            <person name="Glavina Del Rio T."/>
            <person name="Copeland A."/>
            <person name="Tice H."/>
            <person name="Cheng J.-F."/>
            <person name="Lucas S."/>
            <person name="Chen F."/>
            <person name="Nolan M."/>
            <person name="Bruce D."/>
            <person name="Goodwin L."/>
            <person name="Pitluck S."/>
            <person name="Mavromatis K."/>
            <person name="Mikhailova N."/>
            <person name="Pati A."/>
            <person name="Chen A."/>
            <person name="Palaniappan K."/>
            <person name="Land M."/>
            <person name="Hauser L."/>
            <person name="Chang Y.-J."/>
            <person name="Jeffries C.D."/>
            <person name="Meincke L."/>
            <person name="Brettin T."/>
            <person name="Detter J.C."/>
            <person name="Detter J.C."/>
            <person name="Rohde M."/>
            <person name="Goeker M."/>
            <person name="Bristow J."/>
            <person name="Eisen J.A."/>
            <person name="Markowitz V."/>
            <person name="Hugenholtz P."/>
            <person name="Kyrpides N.C."/>
            <person name="Klenk H.-P."/>
        </authorList>
    </citation>
    <scope>NUCLEOTIDE SEQUENCE [LARGE SCALE GENOMIC DNA]</scope>
    <source>
        <strain evidence="3">ATCC 25078 / DSM 43160 / JCM 3152 / KCC A-0152 / KCTC 9177 / NBRC 13315 / NRRL B-3577 / G-20</strain>
    </source>
</reference>
<dbReference type="HOGENOM" id="CLU_082731_0_0_11"/>
<name>D2S6R3_GEOOG</name>
<evidence type="ECO:0000313" key="3">
    <source>
        <dbReference type="Proteomes" id="UP000001382"/>
    </source>
</evidence>
<gene>
    <name evidence="2" type="ordered locus">Gobs_4873</name>
</gene>
<dbReference type="InterPro" id="IPR042226">
    <property type="entry name" value="eFR1_2_sf"/>
</dbReference>
<proteinExistence type="predicted"/>
<reference evidence="3" key="2">
    <citation type="submission" date="2010-01" db="EMBL/GenBank/DDBJ databases">
        <title>The complete genome of Geodermatophilus obscurus DSM 43160.</title>
        <authorList>
            <consortium name="US DOE Joint Genome Institute (JGI-PGF)"/>
            <person name="Lucas S."/>
            <person name="Copeland A."/>
            <person name="Lapidus A."/>
            <person name="Glavina del Rio T."/>
            <person name="Dalin E."/>
            <person name="Tice H."/>
            <person name="Bruce D."/>
            <person name="Goodwin L."/>
            <person name="Pitluck S."/>
            <person name="Kyrpides N."/>
            <person name="Mavromatis K."/>
            <person name="Ivanova N."/>
            <person name="Munk A.C."/>
            <person name="Brettin T."/>
            <person name="Detter J.C."/>
            <person name="Han C."/>
            <person name="Larimer F."/>
            <person name="Land M."/>
            <person name="Hauser L."/>
            <person name="Markowitz V."/>
            <person name="Cheng J.-F."/>
            <person name="Hugenholtz P."/>
            <person name="Woyke T."/>
            <person name="Wu D."/>
            <person name="Jando M."/>
            <person name="Schneider S."/>
            <person name="Klenk H.-P."/>
            <person name="Eisen J.A."/>
        </authorList>
    </citation>
    <scope>NUCLEOTIDE SEQUENCE [LARGE SCALE GENOMIC DNA]</scope>
    <source>
        <strain evidence="3">ATCC 25078 / DSM 43160 / JCM 3152 / KCC A-0152 / KCTC 9177 / NBRC 13315 / NRRL B-3577 / G-20</strain>
    </source>
</reference>
<dbReference type="STRING" id="526225.Gobs_4873"/>
<dbReference type="Proteomes" id="UP000001382">
    <property type="component" value="Chromosome"/>
</dbReference>
<evidence type="ECO:0000259" key="1">
    <source>
        <dbReference type="Pfam" id="PF18859"/>
    </source>
</evidence>
<accession>D2S6R3</accession>
<dbReference type="KEGG" id="gob:Gobs_4873"/>
<dbReference type="eggNOG" id="COG1503">
    <property type="taxonomic scope" value="Bacteria"/>
</dbReference>
<dbReference type="NCBIfam" id="NF041024">
    <property type="entry name" value="acVLRF1_NCBI"/>
    <property type="match status" value="1"/>
</dbReference>
<dbReference type="AlphaFoldDB" id="D2S6R3"/>
<sequence length="230" mass="24545">MTRSRPAAGGGRQLRVPPERLGRWLDGVAARHGTFDAVEPVDGGVRVTCADTTEVTLRAPFDWRPGPAATSPPTPPVLSSFTAAVRVPHRAAVLLVRRGRWAVGVFDGGDLVVSKVDARQVQGRTAAGGWSQQRFARRRAHQTDAVVGAAVETAVRVLLPHAGEVEALFTGGDRGLVDDVLSDPRLRRLAALRRGSALEVGEPTKAVLLETPSQFRAVEVHIVEPGERSA</sequence>
<protein>
    <recommendedName>
        <fullName evidence="1">Actinobacteria/chloroflexi VLRF1 release factor domain-containing protein</fullName>
    </recommendedName>
</protein>
<dbReference type="SUPFAM" id="SSF53137">
    <property type="entry name" value="Translational machinery components"/>
    <property type="match status" value="1"/>
</dbReference>
<organism evidence="2 3">
    <name type="scientific">Geodermatophilus obscurus (strain ATCC 25078 / DSM 43160 / JCM 3152 / CCUG 61914 / KCC A-0152 / KCTC 9177 / NBRC 13315 / NRRL B-3577 / G-20)</name>
    <dbReference type="NCBI Taxonomy" id="526225"/>
    <lineage>
        <taxon>Bacteria</taxon>
        <taxon>Bacillati</taxon>
        <taxon>Actinomycetota</taxon>
        <taxon>Actinomycetes</taxon>
        <taxon>Geodermatophilales</taxon>
        <taxon>Geodermatophilaceae</taxon>
        <taxon>Geodermatophilus</taxon>
    </lineage>
</organism>
<keyword evidence="3" id="KW-1185">Reference proteome</keyword>